<protein>
    <submittedName>
        <fullName evidence="2">Uncharacterized protein</fullName>
    </submittedName>
</protein>
<sequence>MASDNKLPAEVEGEETRMPRPLRRLPSLPDPELIRSLRAAAKKKLGMGDRAAGAMSTLFVHPDQILPQLENTRRMRIPGGDLLYIEGLVWTPRLMADFNNPRNAADYTYPVAGRTVEEGDNIFNTAVEAQAAELTLTVPGRDQLAIALNRAMEKTRAKNKPYPKIGEQGIMDAPFGVMSVIKFDDGSADLAVPHVREGSTRVSWAQQELECMPEDTLFRTPSSAKPMKDFLDEINAIVEQPAKEITSANRARVRCATTNFILIVGFEPDEPGSVDLEEAIKVKVAQEHLNVKVDWAENAQNAVLADDCLKAAFRGRLLHNENEYSWLAGGIFHKEAVDRGLAEYLDDRFARLLWLFTTKDPAVHDVIRQPIAFVLRREKKGRVQVRQTTKLPFAIELAAREFRGTLRYPDTAMERIIKVMTNGGPIAMKAPWRSTGRSLSALVKAAQHEVEGGEIGAASTELAVRALYYVAVHDVLRVPRNDLGSRSDRRKVADVLEAMTRTPAGIRQLENIIKDGRDGSCPVLRDASGEPVRNGEGKPVSLTDKQLRYELFPRDGRGQTDDTSDPFMEAQRVVSKALHALQDGLMDLEAVLDEEGVSVIQQQGLPRVTAKKWREIISEAGKKLEDWFTIGVEYGASVTDPPPVLIEETVSEDSDESGVERR</sequence>
<feature type="region of interest" description="Disordered" evidence="1">
    <location>
        <begin position="1"/>
        <end position="29"/>
    </location>
</feature>
<dbReference type="RefSeq" id="WP_184484458.1">
    <property type="nucleotide sequence ID" value="NZ_JACHIV010000001.1"/>
</dbReference>
<dbReference type="EMBL" id="JACHIV010000001">
    <property type="protein sequence ID" value="MBB5072844.1"/>
    <property type="molecule type" value="Genomic_DNA"/>
</dbReference>
<keyword evidence="3" id="KW-1185">Reference proteome</keyword>
<name>A0A840NMR2_9PSEU</name>
<evidence type="ECO:0000313" key="3">
    <source>
        <dbReference type="Proteomes" id="UP000580474"/>
    </source>
</evidence>
<comment type="caution">
    <text evidence="2">The sequence shown here is derived from an EMBL/GenBank/DDBJ whole genome shotgun (WGS) entry which is preliminary data.</text>
</comment>
<organism evidence="2 3">
    <name type="scientific">Saccharopolyspora gloriosae</name>
    <dbReference type="NCBI Taxonomy" id="455344"/>
    <lineage>
        <taxon>Bacteria</taxon>
        <taxon>Bacillati</taxon>
        <taxon>Actinomycetota</taxon>
        <taxon>Actinomycetes</taxon>
        <taxon>Pseudonocardiales</taxon>
        <taxon>Pseudonocardiaceae</taxon>
        <taxon>Saccharopolyspora</taxon>
    </lineage>
</organism>
<gene>
    <name evidence="2" type="ORF">BJ969_005932</name>
</gene>
<evidence type="ECO:0000256" key="1">
    <source>
        <dbReference type="SAM" id="MobiDB-lite"/>
    </source>
</evidence>
<reference evidence="2 3" key="1">
    <citation type="submission" date="2020-08" db="EMBL/GenBank/DDBJ databases">
        <title>Sequencing the genomes of 1000 actinobacteria strains.</title>
        <authorList>
            <person name="Klenk H.-P."/>
        </authorList>
    </citation>
    <scope>NUCLEOTIDE SEQUENCE [LARGE SCALE GENOMIC DNA]</scope>
    <source>
        <strain evidence="2 3">DSM 45582</strain>
    </source>
</reference>
<proteinExistence type="predicted"/>
<evidence type="ECO:0000313" key="2">
    <source>
        <dbReference type="EMBL" id="MBB5072844.1"/>
    </source>
</evidence>
<dbReference type="AlphaFoldDB" id="A0A840NMR2"/>
<accession>A0A840NMR2</accession>
<dbReference type="Proteomes" id="UP000580474">
    <property type="component" value="Unassembled WGS sequence"/>
</dbReference>